<gene>
    <name evidence="2" type="ORF">HYPSUDRAFT_32609</name>
</gene>
<evidence type="ECO:0000313" key="3">
    <source>
        <dbReference type="Proteomes" id="UP000054270"/>
    </source>
</evidence>
<dbReference type="EMBL" id="KN817519">
    <property type="protein sequence ID" value="KJA29222.1"/>
    <property type="molecule type" value="Genomic_DNA"/>
</dbReference>
<feature type="compositionally biased region" description="Polar residues" evidence="1">
    <location>
        <begin position="1"/>
        <end position="11"/>
    </location>
</feature>
<feature type="compositionally biased region" description="Polar residues" evidence="1">
    <location>
        <begin position="22"/>
        <end position="39"/>
    </location>
</feature>
<evidence type="ECO:0000313" key="2">
    <source>
        <dbReference type="EMBL" id="KJA29222.1"/>
    </source>
</evidence>
<evidence type="ECO:0000256" key="1">
    <source>
        <dbReference type="SAM" id="MobiDB-lite"/>
    </source>
</evidence>
<reference evidence="3" key="1">
    <citation type="submission" date="2014-04" db="EMBL/GenBank/DDBJ databases">
        <title>Evolutionary Origins and Diversification of the Mycorrhizal Mutualists.</title>
        <authorList>
            <consortium name="DOE Joint Genome Institute"/>
            <consortium name="Mycorrhizal Genomics Consortium"/>
            <person name="Kohler A."/>
            <person name="Kuo A."/>
            <person name="Nagy L.G."/>
            <person name="Floudas D."/>
            <person name="Copeland A."/>
            <person name="Barry K.W."/>
            <person name="Cichocki N."/>
            <person name="Veneault-Fourrey C."/>
            <person name="LaButti K."/>
            <person name="Lindquist E.A."/>
            <person name="Lipzen A."/>
            <person name="Lundell T."/>
            <person name="Morin E."/>
            <person name="Murat C."/>
            <person name="Riley R."/>
            <person name="Ohm R."/>
            <person name="Sun H."/>
            <person name="Tunlid A."/>
            <person name="Henrissat B."/>
            <person name="Grigoriev I.V."/>
            <person name="Hibbett D.S."/>
            <person name="Martin F."/>
        </authorList>
    </citation>
    <scope>NUCLEOTIDE SEQUENCE [LARGE SCALE GENOMIC DNA]</scope>
    <source>
        <strain evidence="3">FD-334 SS-4</strain>
    </source>
</reference>
<feature type="compositionally biased region" description="Polar residues" evidence="1">
    <location>
        <begin position="76"/>
        <end position="89"/>
    </location>
</feature>
<sequence>MGSLCSKSSTLEGGHTVLGSGPVNSNAPASNRPGASSQRTDPRAAAAEAAERRLKAAQARGTNTGNPKQGKLASQLAKQNSAKPGTQAQAEPAQLVWD</sequence>
<dbReference type="Proteomes" id="UP000054270">
    <property type="component" value="Unassembled WGS sequence"/>
</dbReference>
<protein>
    <submittedName>
        <fullName evidence="2">Uncharacterized protein</fullName>
    </submittedName>
</protein>
<dbReference type="OMA" id="HYQGGHI"/>
<name>A0A0D2LMK2_HYPSF</name>
<dbReference type="AlphaFoldDB" id="A0A0D2LMK2"/>
<accession>A0A0D2LMK2</accession>
<keyword evidence="3" id="KW-1185">Reference proteome</keyword>
<feature type="region of interest" description="Disordered" evidence="1">
    <location>
        <begin position="1"/>
        <end position="98"/>
    </location>
</feature>
<organism evidence="2 3">
    <name type="scientific">Hypholoma sublateritium (strain FD-334 SS-4)</name>
    <dbReference type="NCBI Taxonomy" id="945553"/>
    <lineage>
        <taxon>Eukaryota</taxon>
        <taxon>Fungi</taxon>
        <taxon>Dikarya</taxon>
        <taxon>Basidiomycota</taxon>
        <taxon>Agaricomycotina</taxon>
        <taxon>Agaricomycetes</taxon>
        <taxon>Agaricomycetidae</taxon>
        <taxon>Agaricales</taxon>
        <taxon>Agaricineae</taxon>
        <taxon>Strophariaceae</taxon>
        <taxon>Hypholoma</taxon>
    </lineage>
</organism>
<dbReference type="OrthoDB" id="3264102at2759"/>
<proteinExistence type="predicted"/>